<comment type="caution">
    <text evidence="1">The sequence shown here is derived from an EMBL/GenBank/DDBJ whole genome shotgun (WGS) entry which is preliminary data.</text>
</comment>
<sequence>MTDLEGDSTIKVTKAQAVFLRRLLDGGPMTVQEALSESTGLQKGAPITRLFRNGCVARKGRGKAHDPFIYRITDLGKAALDRFTATQEWGGS</sequence>
<dbReference type="InterPro" id="IPR036390">
    <property type="entry name" value="WH_DNA-bd_sf"/>
</dbReference>
<gene>
    <name evidence="1" type="ORF">ACFOPQ_01375</name>
</gene>
<dbReference type="Proteomes" id="UP001595748">
    <property type="component" value="Unassembled WGS sequence"/>
</dbReference>
<accession>A0ABV8A2G7</accession>
<organism evidence="1 2">
    <name type="scientific">Deinococcus antarcticus</name>
    <dbReference type="NCBI Taxonomy" id="1298767"/>
    <lineage>
        <taxon>Bacteria</taxon>
        <taxon>Thermotogati</taxon>
        <taxon>Deinococcota</taxon>
        <taxon>Deinococci</taxon>
        <taxon>Deinococcales</taxon>
        <taxon>Deinococcaceae</taxon>
        <taxon>Deinococcus</taxon>
    </lineage>
</organism>
<evidence type="ECO:0000313" key="1">
    <source>
        <dbReference type="EMBL" id="MFC3859426.1"/>
    </source>
</evidence>
<dbReference type="SUPFAM" id="SSF46785">
    <property type="entry name" value="Winged helix' DNA-binding domain"/>
    <property type="match status" value="1"/>
</dbReference>
<evidence type="ECO:0008006" key="3">
    <source>
        <dbReference type="Google" id="ProtNLM"/>
    </source>
</evidence>
<dbReference type="RefSeq" id="WP_380075592.1">
    <property type="nucleotide sequence ID" value="NZ_JBHRZF010000011.1"/>
</dbReference>
<protein>
    <recommendedName>
        <fullName evidence="3">MarR family protein</fullName>
    </recommendedName>
</protein>
<dbReference type="EMBL" id="JBHRZF010000011">
    <property type="protein sequence ID" value="MFC3859426.1"/>
    <property type="molecule type" value="Genomic_DNA"/>
</dbReference>
<keyword evidence="2" id="KW-1185">Reference proteome</keyword>
<name>A0ABV8A2G7_9DEIO</name>
<reference evidence="2" key="1">
    <citation type="journal article" date="2019" name="Int. J. Syst. Evol. Microbiol.">
        <title>The Global Catalogue of Microorganisms (GCM) 10K type strain sequencing project: providing services to taxonomists for standard genome sequencing and annotation.</title>
        <authorList>
            <consortium name="The Broad Institute Genomics Platform"/>
            <consortium name="The Broad Institute Genome Sequencing Center for Infectious Disease"/>
            <person name="Wu L."/>
            <person name="Ma J."/>
        </authorList>
    </citation>
    <scope>NUCLEOTIDE SEQUENCE [LARGE SCALE GENOMIC DNA]</scope>
    <source>
        <strain evidence="2">CCTCC AB 2013263</strain>
    </source>
</reference>
<proteinExistence type="predicted"/>
<evidence type="ECO:0000313" key="2">
    <source>
        <dbReference type="Proteomes" id="UP001595748"/>
    </source>
</evidence>